<dbReference type="Proteomes" id="UP000290608">
    <property type="component" value="Unassembled WGS sequence"/>
</dbReference>
<dbReference type="InterPro" id="IPR023997">
    <property type="entry name" value="TonB-dep_OMP_SusC/RagA_CS"/>
</dbReference>
<dbReference type="GO" id="GO:0009279">
    <property type="term" value="C:cell outer membrane"/>
    <property type="evidence" value="ECO:0007669"/>
    <property type="project" value="UniProtKB-SubCell"/>
</dbReference>
<dbReference type="RefSeq" id="WP_073097682.1">
    <property type="nucleotide sequence ID" value="NZ_QOVL01000003.1"/>
</dbReference>
<feature type="domain" description="TonB-dependent receptor plug" evidence="3">
    <location>
        <begin position="139"/>
        <end position="245"/>
    </location>
</feature>
<dbReference type="STRING" id="1122159.SAMN02745246_00977"/>
<keyword evidence="1" id="KW-0812">Transmembrane</keyword>
<evidence type="ECO:0000313" key="4">
    <source>
        <dbReference type="EMBL" id="RXG32376.1"/>
    </source>
</evidence>
<gene>
    <name evidence="4" type="ORF">DSL99_698</name>
</gene>
<name>A0A4Q0PP63_9FLAO</name>
<dbReference type="NCBIfam" id="TIGR04057">
    <property type="entry name" value="SusC_RagA_signa"/>
    <property type="match status" value="1"/>
</dbReference>
<dbReference type="SUPFAM" id="SSF49464">
    <property type="entry name" value="Carboxypeptidase regulatory domain-like"/>
    <property type="match status" value="1"/>
</dbReference>
<sequence length="1063" mass="117266">MKIPLFKIAPASKTLLCGVACMILFSGEVLSKNVTVYDAKEVDQQISVTGTVVSAEDGLPLPGVNVLIKGVSGVGTVTDFNGEYSINVSSSESVLLFSFVGFESLERTVGTNTVLNISLQTDQQSLDEVVVVGYGKQKKESVVAAITQTTGDVLERTGNVPNIGSALAGNVPGVITTSSTGLPGDEDPQIFIRGQSSWNGSGPLVLVDGIERPLGTIAASSVETITVLKDASATAVYGVRGANGVILVTTKRGKTGKAVIRARVNTTVKTASRLPGKKDAYDTFLVRNRAIENELSRTPAAWGAYMPQEIIDKYRFPANLAESERYPNVDWNDALFREFAPSYNANLNISGGSEFVKYFAGVDYQREGDLLRAYDNARGYDPGFSYDRLNVRTNLDFQLTPSTVLKVGLSGSYGVRKTPWDFNSNQYVYWNAAYTTPPDIYLPQYSDGTWGYNAPEGGGQGNAILALAVSGVQYLTNTQLQTNFTLEQDLDFIAKGLSFNGTLGLDNTFVEQNRGVNDLFNSPQEKYIDPNTGIETYRQTFDSNTGFDFQQGVRWNSAPGEVNNGAAYRRLFYQTQLNYETTIAQKHAFTAMGLFNRNEYATGSEVPFYREDWVFRTTYGYDNRYLLEYNGAYNGSAQFGPEYRFAFFSSGGIGWNISNEGFMEKLPFINNLKLRASYGEIGDDSQNRGRFLYLTQWAYGGQAVIGTQGEQAESSPYVYFIEDAVGNPDVSWETVKKANVGLDFGFLNGAISGSIDLFQDERVDVLINGNDRAIAAYFGTTAPTANLGAVENKGYEIVLNLKHSFSANFSMFADLNMTHAKNRILERDDPELLPDYQKRSNFLIGQARTFLDSGYYNTWDELYGSTPFNSADDFKLPGGYQINDFNADGVIDSFDQVPYGYSSAPQNTYNATVGFNWKGFSGFVQFYGVNNVMRYVNFQSLVNQNNIVYDEGSYWSKDNTNADTPIPRWLSLPNGASYGSRYLYDGSYVRLKNAEIAYTFNEESKFLQSVGLSSLRLFVNGNNLIFWSKLPDDRESNNAGTGLASQGAYPTVKRFNLGLNITF</sequence>
<dbReference type="FunFam" id="2.170.130.10:FF:000003">
    <property type="entry name" value="SusC/RagA family TonB-linked outer membrane protein"/>
    <property type="match status" value="1"/>
</dbReference>
<proteinExistence type="inferred from homology"/>
<dbReference type="SUPFAM" id="SSF56935">
    <property type="entry name" value="Porins"/>
    <property type="match status" value="1"/>
</dbReference>
<feature type="chain" id="PRO_5020780697" evidence="2">
    <location>
        <begin position="32"/>
        <end position="1063"/>
    </location>
</feature>
<dbReference type="InterPro" id="IPR023996">
    <property type="entry name" value="TonB-dep_OMP_SusC/RagA"/>
</dbReference>
<feature type="signal peptide" evidence="2">
    <location>
        <begin position="1"/>
        <end position="31"/>
    </location>
</feature>
<keyword evidence="1" id="KW-0472">Membrane</keyword>
<dbReference type="InterPro" id="IPR008969">
    <property type="entry name" value="CarboxyPept-like_regulatory"/>
</dbReference>
<reference evidence="4 5" key="1">
    <citation type="submission" date="2018-07" db="EMBL/GenBank/DDBJ databases">
        <title>Leeuwenhoekiella genomics.</title>
        <authorList>
            <person name="Tahon G."/>
            <person name="Willems A."/>
        </authorList>
    </citation>
    <scope>NUCLEOTIDE SEQUENCE [LARGE SCALE GENOMIC DNA]</scope>
    <source>
        <strain evidence="4 5">LMG 1345</strain>
    </source>
</reference>
<comment type="subcellular location">
    <subcellularLocation>
        <location evidence="1">Cell outer membrane</location>
        <topology evidence="1">Multi-pass membrane protein</topology>
    </subcellularLocation>
</comment>
<dbReference type="Pfam" id="PF13715">
    <property type="entry name" value="CarbopepD_reg_2"/>
    <property type="match status" value="1"/>
</dbReference>
<evidence type="ECO:0000256" key="2">
    <source>
        <dbReference type="SAM" id="SignalP"/>
    </source>
</evidence>
<keyword evidence="1" id="KW-0998">Cell outer membrane</keyword>
<evidence type="ECO:0000313" key="5">
    <source>
        <dbReference type="Proteomes" id="UP000290608"/>
    </source>
</evidence>
<keyword evidence="1" id="KW-1134">Transmembrane beta strand</keyword>
<keyword evidence="1" id="KW-0813">Transport</keyword>
<dbReference type="Gene3D" id="2.170.130.10">
    <property type="entry name" value="TonB-dependent receptor, plug domain"/>
    <property type="match status" value="1"/>
</dbReference>
<comment type="caution">
    <text evidence="4">The sequence shown here is derived from an EMBL/GenBank/DDBJ whole genome shotgun (WGS) entry which is preliminary data.</text>
</comment>
<keyword evidence="2" id="KW-0732">Signal</keyword>
<dbReference type="Pfam" id="PF07715">
    <property type="entry name" value="Plug"/>
    <property type="match status" value="1"/>
</dbReference>
<dbReference type="NCBIfam" id="TIGR04056">
    <property type="entry name" value="OMP_RagA_SusC"/>
    <property type="match status" value="1"/>
</dbReference>
<dbReference type="Gene3D" id="2.60.40.1120">
    <property type="entry name" value="Carboxypeptidase-like, regulatory domain"/>
    <property type="match status" value="1"/>
</dbReference>
<protein>
    <submittedName>
        <fullName evidence="4">TonB-linked SusC/RagA family outer membrane protein</fullName>
    </submittedName>
</protein>
<dbReference type="AlphaFoldDB" id="A0A4Q0PP63"/>
<accession>A0A4Q0PP63</accession>
<evidence type="ECO:0000256" key="1">
    <source>
        <dbReference type="PROSITE-ProRule" id="PRU01360"/>
    </source>
</evidence>
<dbReference type="PROSITE" id="PS52016">
    <property type="entry name" value="TONB_DEPENDENT_REC_3"/>
    <property type="match status" value="1"/>
</dbReference>
<organism evidence="4 5">
    <name type="scientific">Leeuwenhoekiella marinoflava</name>
    <dbReference type="NCBI Taxonomy" id="988"/>
    <lineage>
        <taxon>Bacteria</taxon>
        <taxon>Pseudomonadati</taxon>
        <taxon>Bacteroidota</taxon>
        <taxon>Flavobacteriia</taxon>
        <taxon>Flavobacteriales</taxon>
        <taxon>Flavobacteriaceae</taxon>
        <taxon>Leeuwenhoekiella</taxon>
    </lineage>
</organism>
<dbReference type="InterPro" id="IPR039426">
    <property type="entry name" value="TonB-dep_rcpt-like"/>
</dbReference>
<evidence type="ECO:0000259" key="3">
    <source>
        <dbReference type="Pfam" id="PF07715"/>
    </source>
</evidence>
<comment type="similarity">
    <text evidence="1">Belongs to the TonB-dependent receptor family.</text>
</comment>
<dbReference type="InterPro" id="IPR012910">
    <property type="entry name" value="Plug_dom"/>
</dbReference>
<dbReference type="EMBL" id="QOVL01000003">
    <property type="protein sequence ID" value="RXG32376.1"/>
    <property type="molecule type" value="Genomic_DNA"/>
</dbReference>
<dbReference type="InterPro" id="IPR037066">
    <property type="entry name" value="Plug_dom_sf"/>
</dbReference>